<dbReference type="SMART" id="SM00922">
    <property type="entry name" value="MR_MLE"/>
    <property type="match status" value="1"/>
</dbReference>
<dbReference type="InterPro" id="IPR013342">
    <property type="entry name" value="Mandelate_racemase_C"/>
</dbReference>
<name>A0A0W7WHQ7_9RHOB</name>
<feature type="domain" description="Mandelate racemase/muconate lactonizing enzyme C-terminal" evidence="2">
    <location>
        <begin position="157"/>
        <end position="251"/>
    </location>
</feature>
<evidence type="ECO:0000259" key="2">
    <source>
        <dbReference type="SMART" id="SM00922"/>
    </source>
</evidence>
<dbReference type="Gene3D" id="3.20.20.120">
    <property type="entry name" value="Enolase-like C-terminal domain"/>
    <property type="match status" value="1"/>
</dbReference>
<dbReference type="PANTHER" id="PTHR48080">
    <property type="entry name" value="D-GALACTONATE DEHYDRATASE-RELATED"/>
    <property type="match status" value="1"/>
</dbReference>
<dbReference type="InterPro" id="IPR013341">
    <property type="entry name" value="Mandelate_racemase_N_dom"/>
</dbReference>
<evidence type="ECO:0000313" key="3">
    <source>
        <dbReference type="EMBL" id="KUF10156.1"/>
    </source>
</evidence>
<dbReference type="STRING" id="1685382.AVJ23_13990"/>
<proteinExistence type="predicted"/>
<protein>
    <recommendedName>
        <fullName evidence="2">Mandelate racemase/muconate lactonizing enzyme C-terminal domain-containing protein</fullName>
    </recommendedName>
</protein>
<dbReference type="InterPro" id="IPR036849">
    <property type="entry name" value="Enolase-like_C_sf"/>
</dbReference>
<dbReference type="GO" id="GO:0016829">
    <property type="term" value="F:lyase activity"/>
    <property type="evidence" value="ECO:0007669"/>
    <property type="project" value="UniProtKB-KW"/>
</dbReference>
<dbReference type="AlphaFoldDB" id="A0A0W7WHQ7"/>
<evidence type="ECO:0000313" key="4">
    <source>
        <dbReference type="Proteomes" id="UP000054396"/>
    </source>
</evidence>
<dbReference type="Pfam" id="PF02746">
    <property type="entry name" value="MR_MLE_N"/>
    <property type="match status" value="1"/>
</dbReference>
<dbReference type="GO" id="GO:0009063">
    <property type="term" value="P:amino acid catabolic process"/>
    <property type="evidence" value="ECO:0007669"/>
    <property type="project" value="InterPro"/>
</dbReference>
<dbReference type="InterPro" id="IPR034593">
    <property type="entry name" value="DgoD-like"/>
</dbReference>
<gene>
    <name evidence="3" type="ORF">AVJ23_13990</name>
</gene>
<dbReference type="SUPFAM" id="SSF51604">
    <property type="entry name" value="Enolase C-terminal domain-like"/>
    <property type="match status" value="1"/>
</dbReference>
<dbReference type="SUPFAM" id="SSF54826">
    <property type="entry name" value="Enolase N-terminal domain-like"/>
    <property type="match status" value="1"/>
</dbReference>
<dbReference type="OrthoDB" id="9802699at2"/>
<dbReference type="InterPro" id="IPR029065">
    <property type="entry name" value="Enolase_C-like"/>
</dbReference>
<comment type="caution">
    <text evidence="3">The sequence shown here is derived from an EMBL/GenBank/DDBJ whole genome shotgun (WGS) entry which is preliminary data.</text>
</comment>
<keyword evidence="4" id="KW-1185">Reference proteome</keyword>
<dbReference type="SFLD" id="SFLDG00179">
    <property type="entry name" value="mandelate_racemase"/>
    <property type="match status" value="1"/>
</dbReference>
<dbReference type="PANTHER" id="PTHR48080:SF2">
    <property type="entry name" value="D-GALACTONATE DEHYDRATASE"/>
    <property type="match status" value="1"/>
</dbReference>
<dbReference type="RefSeq" id="WP_058862827.1">
    <property type="nucleotide sequence ID" value="NZ_LPXO01000008.1"/>
</dbReference>
<dbReference type="Gene3D" id="3.30.390.10">
    <property type="entry name" value="Enolase-like, N-terminal domain"/>
    <property type="match status" value="1"/>
</dbReference>
<dbReference type="PROSITE" id="PS00909">
    <property type="entry name" value="MR_MLE_2"/>
    <property type="match status" value="1"/>
</dbReference>
<dbReference type="EMBL" id="LPXO01000008">
    <property type="protein sequence ID" value="KUF10156.1"/>
    <property type="molecule type" value="Genomic_DNA"/>
</dbReference>
<keyword evidence="1" id="KW-0456">Lyase</keyword>
<dbReference type="InterPro" id="IPR029017">
    <property type="entry name" value="Enolase-like_N"/>
</dbReference>
<reference evidence="3 4" key="1">
    <citation type="submission" date="2015-12" db="EMBL/GenBank/DDBJ databases">
        <authorList>
            <person name="Shamseldin A."/>
            <person name="Moawad H."/>
            <person name="Abd El-Rahim W.M."/>
            <person name="Sadowsky M.J."/>
        </authorList>
    </citation>
    <scope>NUCLEOTIDE SEQUENCE [LARGE SCALE GENOMIC DNA]</scope>
    <source>
        <strain evidence="3 4">SJ5A-1</strain>
    </source>
</reference>
<accession>A0A0W7WHQ7</accession>
<dbReference type="CDD" id="cd03316">
    <property type="entry name" value="MR_like"/>
    <property type="match status" value="1"/>
</dbReference>
<dbReference type="GO" id="GO:0000287">
    <property type="term" value="F:magnesium ion binding"/>
    <property type="evidence" value="ECO:0007669"/>
    <property type="project" value="UniProtKB-ARBA"/>
</dbReference>
<organism evidence="3 4">
    <name type="scientific">Pseudoponticoccus marisrubri</name>
    <dbReference type="NCBI Taxonomy" id="1685382"/>
    <lineage>
        <taxon>Bacteria</taxon>
        <taxon>Pseudomonadati</taxon>
        <taxon>Pseudomonadota</taxon>
        <taxon>Alphaproteobacteria</taxon>
        <taxon>Rhodobacterales</taxon>
        <taxon>Roseobacteraceae</taxon>
        <taxon>Pseudoponticoccus</taxon>
    </lineage>
</organism>
<dbReference type="SFLD" id="SFLDS00001">
    <property type="entry name" value="Enolase"/>
    <property type="match status" value="1"/>
</dbReference>
<dbReference type="Proteomes" id="UP000054396">
    <property type="component" value="Unassembled WGS sequence"/>
</dbReference>
<evidence type="ECO:0000256" key="1">
    <source>
        <dbReference type="ARBA" id="ARBA00023239"/>
    </source>
</evidence>
<dbReference type="Pfam" id="PF13378">
    <property type="entry name" value="MR_MLE_C"/>
    <property type="match status" value="1"/>
</dbReference>
<dbReference type="InterPro" id="IPR018110">
    <property type="entry name" value="Mandel_Rmase/mucon_lact_enz_CS"/>
</dbReference>
<sequence length="390" mass="41218">MQDPDIRPLARIEAQVFRVPLDRAVETSFGAMRDRPAVFVRLEDDEGAFGWGEVFANWPAAGAEHRARLLVLDLADLLIGQRFADRHAPFHDLTARTRIRALQGREWGPFDQVIAGLDIAFHDLLARRAGLGLARFLNPDAPDSVPTYASGIHVRGAADTIAACRAAGHDAFKIKVGFDLPADIRATLSLVDGLAAGERLFTDANQGWDVPQAIRFAEAVGEAPPGWIEEPIPADAPPGDWARVAAASRAPLAGGENIAGRDGFDAAIASGLFGVLQPDIVKWGGLTGCGPVARAALDRGLTYCPHYLGGGIGLLASAALLAATGGPGLLEVDVNPNPLRVAFDPFPDGTAQNRLILPDRPGLGITELPESLAPHRTLQASATHKGVQMG</sequence>